<evidence type="ECO:0000313" key="7">
    <source>
        <dbReference type="EMBL" id="EHR50121.1"/>
    </source>
</evidence>
<dbReference type="GO" id="GO:0006310">
    <property type="term" value="P:DNA recombination"/>
    <property type="evidence" value="ECO:0007669"/>
    <property type="project" value="UniProtKB-KW"/>
</dbReference>
<protein>
    <submittedName>
        <fullName evidence="7">Site-specific recombinase XerD</fullName>
    </submittedName>
</protein>
<name>H5X6H3_9PSEU</name>
<evidence type="ECO:0000256" key="1">
    <source>
        <dbReference type="ARBA" id="ARBA00022908"/>
    </source>
</evidence>
<dbReference type="GO" id="GO:0015074">
    <property type="term" value="P:DNA integration"/>
    <property type="evidence" value="ECO:0007669"/>
    <property type="project" value="UniProtKB-KW"/>
</dbReference>
<feature type="domain" description="Core-binding (CB)" evidence="6">
    <location>
        <begin position="7"/>
        <end position="90"/>
    </location>
</feature>
<dbReference type="InterPro" id="IPR050090">
    <property type="entry name" value="Tyrosine_recombinase_XerCD"/>
</dbReference>
<keyword evidence="2 4" id="KW-0238">DNA-binding</keyword>
<evidence type="ECO:0000256" key="3">
    <source>
        <dbReference type="ARBA" id="ARBA00023172"/>
    </source>
</evidence>
<organism evidence="7 8">
    <name type="scientific">Saccharomonospora marina XMU15</name>
    <dbReference type="NCBI Taxonomy" id="882083"/>
    <lineage>
        <taxon>Bacteria</taxon>
        <taxon>Bacillati</taxon>
        <taxon>Actinomycetota</taxon>
        <taxon>Actinomycetes</taxon>
        <taxon>Pseudonocardiales</taxon>
        <taxon>Pseudonocardiaceae</taxon>
        <taxon>Saccharomonospora</taxon>
    </lineage>
</organism>
<dbReference type="Proteomes" id="UP000004926">
    <property type="component" value="Chromosome"/>
</dbReference>
<dbReference type="GO" id="GO:0003677">
    <property type="term" value="F:DNA binding"/>
    <property type="evidence" value="ECO:0007669"/>
    <property type="project" value="UniProtKB-UniRule"/>
</dbReference>
<dbReference type="HOGENOM" id="CLU_027562_9_2_11"/>
<evidence type="ECO:0000259" key="6">
    <source>
        <dbReference type="PROSITE" id="PS51900"/>
    </source>
</evidence>
<dbReference type="Pfam" id="PF02899">
    <property type="entry name" value="Phage_int_SAM_1"/>
    <property type="match status" value="1"/>
</dbReference>
<accession>H5X6H3</accession>
<dbReference type="STRING" id="882083.SacmaDRAFT_1853"/>
<reference evidence="7 8" key="1">
    <citation type="journal article" date="2012" name="Stand. Genomic Sci.">
        <title>Genome sequence of the ocean sediment bacterium Saccharomonospora marina type strain (XMU15(T)).</title>
        <authorList>
            <person name="Klenk H.P."/>
            <person name="Lu M."/>
            <person name="Lucas S."/>
            <person name="Lapidus A."/>
            <person name="Copeland A."/>
            <person name="Pitluck S."/>
            <person name="Goodwin L.A."/>
            <person name="Han C."/>
            <person name="Tapia R."/>
            <person name="Brambilla E.M."/>
            <person name="Potter G."/>
            <person name="Land M."/>
            <person name="Ivanova N."/>
            <person name="Rohde M."/>
            <person name="Goker M."/>
            <person name="Detter J.C."/>
            <person name="Li W.J."/>
            <person name="Kyrpides N.C."/>
            <person name="Woyke T."/>
        </authorList>
    </citation>
    <scope>NUCLEOTIDE SEQUENCE [LARGE SCALE GENOMIC DNA]</scope>
    <source>
        <strain evidence="7 8">XMU15</strain>
    </source>
</reference>
<dbReference type="InterPro" id="IPR004107">
    <property type="entry name" value="Integrase_SAM-like_N"/>
</dbReference>
<evidence type="ECO:0000256" key="2">
    <source>
        <dbReference type="ARBA" id="ARBA00023125"/>
    </source>
</evidence>
<dbReference type="Pfam" id="PF00589">
    <property type="entry name" value="Phage_integrase"/>
    <property type="match status" value="1"/>
</dbReference>
<dbReference type="InterPro" id="IPR002104">
    <property type="entry name" value="Integrase_catalytic"/>
</dbReference>
<feature type="domain" description="Tyr recombinase" evidence="5">
    <location>
        <begin position="111"/>
        <end position="293"/>
    </location>
</feature>
<dbReference type="RefSeq" id="WP_009153506.1">
    <property type="nucleotide sequence ID" value="NZ_CM001439.1"/>
</dbReference>
<dbReference type="OrthoDB" id="1822491at2"/>
<evidence type="ECO:0000313" key="8">
    <source>
        <dbReference type="Proteomes" id="UP000004926"/>
    </source>
</evidence>
<dbReference type="PROSITE" id="PS51900">
    <property type="entry name" value="CB"/>
    <property type="match status" value="1"/>
</dbReference>
<dbReference type="InterPro" id="IPR010998">
    <property type="entry name" value="Integrase_recombinase_N"/>
</dbReference>
<keyword evidence="3" id="KW-0233">DNA recombination</keyword>
<dbReference type="InterPro" id="IPR044068">
    <property type="entry name" value="CB"/>
</dbReference>
<dbReference type="AlphaFoldDB" id="H5X6H3"/>
<dbReference type="eggNOG" id="COG4974">
    <property type="taxonomic scope" value="Bacteria"/>
</dbReference>
<dbReference type="Gene3D" id="1.10.443.10">
    <property type="entry name" value="Intergrase catalytic core"/>
    <property type="match status" value="1"/>
</dbReference>
<proteinExistence type="predicted"/>
<keyword evidence="8" id="KW-1185">Reference proteome</keyword>
<dbReference type="PANTHER" id="PTHR30349:SF81">
    <property type="entry name" value="TYROSINE RECOMBINASE XERC"/>
    <property type="match status" value="1"/>
</dbReference>
<gene>
    <name evidence="7" type="ORF">SacmaDRAFT_1853</name>
</gene>
<dbReference type="PROSITE" id="PS51898">
    <property type="entry name" value="TYR_RECOMBINASE"/>
    <property type="match status" value="1"/>
</dbReference>
<dbReference type="CDD" id="cd00397">
    <property type="entry name" value="DNA_BRE_C"/>
    <property type="match status" value="1"/>
</dbReference>
<evidence type="ECO:0000259" key="5">
    <source>
        <dbReference type="PROSITE" id="PS51898"/>
    </source>
</evidence>
<dbReference type="EMBL" id="CM001439">
    <property type="protein sequence ID" value="EHR50121.1"/>
    <property type="molecule type" value="Genomic_DNA"/>
</dbReference>
<keyword evidence="1" id="KW-0229">DNA integration</keyword>
<dbReference type="InterPro" id="IPR013762">
    <property type="entry name" value="Integrase-like_cat_sf"/>
</dbReference>
<dbReference type="PANTHER" id="PTHR30349">
    <property type="entry name" value="PHAGE INTEGRASE-RELATED"/>
    <property type="match status" value="1"/>
</dbReference>
<sequence>MVSRTPDDLQDLLVSWLRELAYLKRSQHTITTYSKNIGLYLAWAREHTEAPSLSRQSVQTWILAMMQAGAEPSTAGTRLKAVRGFSRWLADEDEIPTDEIADLKAPNVDRKVVPALSDEQCAGLIDACKGKTFADKRDEALIRLMLECILRAEETILLDLSDVDLNTGMATVRRGKGGKGRRVGFGPATTRALDRYLRARKTHRLADLPAFWLSQKRGRLSYTGLDRIMKQRGAQAGITDMHAHRLRHTGASRWVMAGGSEGGLQAAAGWSNRAMIQRYTASVREEQAAAEARRLNLGEF</sequence>
<evidence type="ECO:0000256" key="4">
    <source>
        <dbReference type="PROSITE-ProRule" id="PRU01248"/>
    </source>
</evidence>
<dbReference type="SUPFAM" id="SSF56349">
    <property type="entry name" value="DNA breaking-rejoining enzymes"/>
    <property type="match status" value="1"/>
</dbReference>
<dbReference type="Gene3D" id="1.10.150.130">
    <property type="match status" value="1"/>
</dbReference>
<dbReference type="InterPro" id="IPR011010">
    <property type="entry name" value="DNA_brk_join_enz"/>
</dbReference>